<sequence>MSAQMQPDPDPTPAVHTTDPQQRLGKPDGGWRARLYEIIFESDTRKGRAFDLALIAAILLSVLAAVLTSIEAIARTHADWLIAAEWFFTILFSIEYIGRLVCVRRPLRYAGSFFGVIDLLAILPSYVSLFLPGAHVLLDVRILRLLRIFRILKLTLYIQEYSMLGDALLASRRKILVFLSVVFLIVFLLGTVMYVVEGPAHGYTSIPVGVYWAISTVTTVGFGDLVPKTDIGRAIASFMMLLGWGILAVPTGIISSEITHQRGVRLLAGRSCTRCMTRGHEATARYCKQCGKALPALPE</sequence>
<evidence type="ECO:0000256" key="2">
    <source>
        <dbReference type="ARBA" id="ARBA00022448"/>
    </source>
</evidence>
<keyword evidence="3" id="KW-0633">Potassium transport</keyword>
<evidence type="ECO:0000256" key="5">
    <source>
        <dbReference type="ARBA" id="ARBA00022826"/>
    </source>
</evidence>
<dbReference type="PANTHER" id="PTHR11537">
    <property type="entry name" value="VOLTAGE-GATED POTASSIUM CHANNEL"/>
    <property type="match status" value="1"/>
</dbReference>
<evidence type="ECO:0000256" key="13">
    <source>
        <dbReference type="SAM" id="Phobius"/>
    </source>
</evidence>
<feature type="transmembrane region" description="Helical" evidence="13">
    <location>
        <begin position="52"/>
        <end position="74"/>
    </location>
</feature>
<name>A0ABZ1UJW4_9BURK</name>
<evidence type="ECO:0000256" key="9">
    <source>
        <dbReference type="ARBA" id="ARBA00023065"/>
    </source>
</evidence>
<keyword evidence="16" id="KW-1185">Reference proteome</keyword>
<dbReference type="InterPro" id="IPR028325">
    <property type="entry name" value="VG_K_chnl"/>
</dbReference>
<evidence type="ECO:0000256" key="3">
    <source>
        <dbReference type="ARBA" id="ARBA00022538"/>
    </source>
</evidence>
<dbReference type="Gene3D" id="1.20.120.350">
    <property type="entry name" value="Voltage-gated potassium channels. Chain C"/>
    <property type="match status" value="1"/>
</dbReference>
<evidence type="ECO:0000256" key="11">
    <source>
        <dbReference type="ARBA" id="ARBA00023303"/>
    </source>
</evidence>
<organism evidence="15 16">
    <name type="scientific">[Empedobacter] haloabium</name>
    <dbReference type="NCBI Taxonomy" id="592317"/>
    <lineage>
        <taxon>Bacteria</taxon>
        <taxon>Pseudomonadati</taxon>
        <taxon>Pseudomonadota</taxon>
        <taxon>Betaproteobacteria</taxon>
        <taxon>Burkholderiales</taxon>
        <taxon>Oxalobacteraceae</taxon>
        <taxon>Telluria group</taxon>
        <taxon>Telluria group incertae sedis</taxon>
    </lineage>
</organism>
<dbReference type="InterPro" id="IPR005821">
    <property type="entry name" value="Ion_trans_dom"/>
</dbReference>
<dbReference type="Pfam" id="PF00520">
    <property type="entry name" value="Ion_trans"/>
    <property type="match status" value="1"/>
</dbReference>
<keyword evidence="9" id="KW-0406">Ion transport</keyword>
<evidence type="ECO:0000256" key="12">
    <source>
        <dbReference type="SAM" id="MobiDB-lite"/>
    </source>
</evidence>
<evidence type="ECO:0000313" key="15">
    <source>
        <dbReference type="EMBL" id="WUR12483.1"/>
    </source>
</evidence>
<dbReference type="EMBL" id="CP136508">
    <property type="protein sequence ID" value="WUR12483.1"/>
    <property type="molecule type" value="Genomic_DNA"/>
</dbReference>
<evidence type="ECO:0000256" key="1">
    <source>
        <dbReference type="ARBA" id="ARBA00004141"/>
    </source>
</evidence>
<feature type="transmembrane region" description="Helical" evidence="13">
    <location>
        <begin position="176"/>
        <end position="196"/>
    </location>
</feature>
<dbReference type="Proteomes" id="UP000321323">
    <property type="component" value="Chromosome"/>
</dbReference>
<gene>
    <name evidence="15" type="ORF">E7V67_022705</name>
</gene>
<keyword evidence="7" id="KW-0630">Potassium</keyword>
<feature type="domain" description="Ion transport" evidence="14">
    <location>
        <begin position="48"/>
        <end position="261"/>
    </location>
</feature>
<dbReference type="InterPro" id="IPR027359">
    <property type="entry name" value="Volt_channel_dom_sf"/>
</dbReference>
<evidence type="ECO:0000256" key="10">
    <source>
        <dbReference type="ARBA" id="ARBA00023136"/>
    </source>
</evidence>
<feature type="transmembrane region" description="Helical" evidence="13">
    <location>
        <begin position="80"/>
        <end position="97"/>
    </location>
</feature>
<keyword evidence="11" id="KW-0407">Ion channel</keyword>
<dbReference type="PRINTS" id="PR00169">
    <property type="entry name" value="KCHANNEL"/>
</dbReference>
<feature type="transmembrane region" description="Helical" evidence="13">
    <location>
        <begin position="109"/>
        <end position="131"/>
    </location>
</feature>
<evidence type="ECO:0000256" key="4">
    <source>
        <dbReference type="ARBA" id="ARBA00022692"/>
    </source>
</evidence>
<dbReference type="Gene3D" id="1.10.287.70">
    <property type="match status" value="1"/>
</dbReference>
<keyword evidence="4 13" id="KW-0812">Transmembrane</keyword>
<evidence type="ECO:0000256" key="7">
    <source>
        <dbReference type="ARBA" id="ARBA00022958"/>
    </source>
</evidence>
<reference evidence="15 16" key="1">
    <citation type="journal article" date="2019" name="Int. J. Syst. Evol. Microbiol.">
        <title>The Draft Whole-Genome Sequence of the Antibiotic Producer Empedobacter haloabium ATCC 31962 Provides Indications for Its Taxonomic Reclassification.</title>
        <authorList>
            <person name="Miess H."/>
            <person name="Arlt P."/>
            <person name="Apel A.K."/>
            <person name="Weber T."/>
            <person name="Nieselt K."/>
            <person name="Hanssen F."/>
            <person name="Czemmel S."/>
            <person name="Nahnsen S."/>
            <person name="Gross H."/>
        </authorList>
    </citation>
    <scope>NUCLEOTIDE SEQUENCE [LARGE SCALE GENOMIC DNA]</scope>
    <source>
        <strain evidence="15 16">ATCC 31962</strain>
    </source>
</reference>
<accession>A0ABZ1UJW4</accession>
<evidence type="ECO:0000256" key="6">
    <source>
        <dbReference type="ARBA" id="ARBA00022882"/>
    </source>
</evidence>
<keyword evidence="5" id="KW-0631">Potassium channel</keyword>
<feature type="region of interest" description="Disordered" evidence="12">
    <location>
        <begin position="1"/>
        <end position="28"/>
    </location>
</feature>
<feature type="transmembrane region" description="Helical" evidence="13">
    <location>
        <begin position="202"/>
        <end position="222"/>
    </location>
</feature>
<dbReference type="SUPFAM" id="SSF81324">
    <property type="entry name" value="Voltage-gated potassium channels"/>
    <property type="match status" value="1"/>
</dbReference>
<keyword evidence="8 13" id="KW-1133">Transmembrane helix</keyword>
<keyword evidence="2" id="KW-0813">Transport</keyword>
<evidence type="ECO:0000313" key="16">
    <source>
        <dbReference type="Proteomes" id="UP000321323"/>
    </source>
</evidence>
<comment type="subcellular location">
    <subcellularLocation>
        <location evidence="1">Membrane</location>
        <topology evidence="1">Multi-pass membrane protein</topology>
    </subcellularLocation>
</comment>
<evidence type="ECO:0000259" key="14">
    <source>
        <dbReference type="Pfam" id="PF00520"/>
    </source>
</evidence>
<keyword evidence="10 13" id="KW-0472">Membrane</keyword>
<proteinExistence type="predicted"/>
<dbReference type="PANTHER" id="PTHR11537:SF254">
    <property type="entry name" value="POTASSIUM VOLTAGE-GATED CHANNEL PROTEIN SHAB"/>
    <property type="match status" value="1"/>
</dbReference>
<feature type="transmembrane region" description="Helical" evidence="13">
    <location>
        <begin position="234"/>
        <end position="254"/>
    </location>
</feature>
<evidence type="ECO:0000256" key="8">
    <source>
        <dbReference type="ARBA" id="ARBA00022989"/>
    </source>
</evidence>
<keyword evidence="6" id="KW-0851">Voltage-gated channel</keyword>
<protein>
    <submittedName>
        <fullName evidence="15">Ion transporter</fullName>
    </submittedName>
</protein>